<evidence type="ECO:0000256" key="6">
    <source>
        <dbReference type="ARBA" id="ARBA00022840"/>
    </source>
</evidence>
<evidence type="ECO:0000256" key="1">
    <source>
        <dbReference type="ARBA" id="ARBA00007316"/>
    </source>
</evidence>
<dbReference type="OrthoDB" id="9794577at2"/>
<dbReference type="Proteomes" id="UP000247790">
    <property type="component" value="Unassembled WGS sequence"/>
</dbReference>
<evidence type="ECO:0000256" key="8">
    <source>
        <dbReference type="ARBA" id="ARBA00051245"/>
    </source>
</evidence>
<dbReference type="FunFam" id="3.40.50.300:FF:000527">
    <property type="entry name" value="Tyrosine-protein kinase etk"/>
    <property type="match status" value="1"/>
</dbReference>
<evidence type="ECO:0000256" key="3">
    <source>
        <dbReference type="ARBA" id="ARBA00022679"/>
    </source>
</evidence>
<dbReference type="EMBL" id="QJSW01000008">
    <property type="protein sequence ID" value="PYE48455.1"/>
    <property type="molecule type" value="Genomic_DNA"/>
</dbReference>
<dbReference type="EC" id="2.7.10.2" evidence="2"/>
<keyword evidence="3" id="KW-0808">Transferase</keyword>
<dbReference type="Gene3D" id="3.40.50.300">
    <property type="entry name" value="P-loop containing nucleotide triphosphate hydrolases"/>
    <property type="match status" value="1"/>
</dbReference>
<evidence type="ECO:0000313" key="10">
    <source>
        <dbReference type="EMBL" id="PYE48455.1"/>
    </source>
</evidence>
<evidence type="ECO:0000256" key="5">
    <source>
        <dbReference type="ARBA" id="ARBA00022777"/>
    </source>
</evidence>
<keyword evidence="13" id="KW-1185">Reference proteome</keyword>
<reference evidence="11 13" key="2">
    <citation type="submission" date="2020-06" db="EMBL/GenBank/DDBJ databases">
        <title>Complete genome of Paenibacillus barcinonensis KACC11450.</title>
        <authorList>
            <person name="Kim M."/>
            <person name="Park Y.-J."/>
            <person name="Shin J.-H."/>
        </authorList>
    </citation>
    <scope>NUCLEOTIDE SEQUENCE [LARGE SCALE GENOMIC DNA]</scope>
    <source>
        <strain evidence="11 13">KACC11450</strain>
    </source>
</reference>
<evidence type="ECO:0000313" key="13">
    <source>
        <dbReference type="Proteomes" id="UP000509327"/>
    </source>
</evidence>
<keyword evidence="6" id="KW-0067">ATP-binding</keyword>
<comment type="similarity">
    <text evidence="1">Belongs to the CpsD/CapB family.</text>
</comment>
<evidence type="ECO:0000256" key="7">
    <source>
        <dbReference type="ARBA" id="ARBA00023137"/>
    </source>
</evidence>
<dbReference type="GO" id="GO:0005886">
    <property type="term" value="C:plasma membrane"/>
    <property type="evidence" value="ECO:0007669"/>
    <property type="project" value="TreeGrafter"/>
</dbReference>
<dbReference type="SUPFAM" id="SSF52540">
    <property type="entry name" value="P-loop containing nucleoside triphosphate hydrolases"/>
    <property type="match status" value="1"/>
</dbReference>
<feature type="domain" description="AAA" evidence="9">
    <location>
        <begin position="43"/>
        <end position="183"/>
    </location>
</feature>
<dbReference type="Proteomes" id="UP000509327">
    <property type="component" value="Chromosome"/>
</dbReference>
<dbReference type="PANTHER" id="PTHR32309:SF13">
    <property type="entry name" value="FERRIC ENTEROBACTIN TRANSPORT PROTEIN FEPE"/>
    <property type="match status" value="1"/>
</dbReference>
<dbReference type="InterPro" id="IPR050445">
    <property type="entry name" value="Bact_polysacc_biosynth/exp"/>
</dbReference>
<evidence type="ECO:0000313" key="11">
    <source>
        <dbReference type="EMBL" id="QKS58835.1"/>
    </source>
</evidence>
<evidence type="ECO:0000313" key="12">
    <source>
        <dbReference type="Proteomes" id="UP000247790"/>
    </source>
</evidence>
<name>A0A2V4VPS3_PAEBA</name>
<dbReference type="PANTHER" id="PTHR32309">
    <property type="entry name" value="TYROSINE-PROTEIN KINASE"/>
    <property type="match status" value="1"/>
</dbReference>
<dbReference type="GO" id="GO:0005524">
    <property type="term" value="F:ATP binding"/>
    <property type="evidence" value="ECO:0007669"/>
    <property type="project" value="UniProtKB-KW"/>
</dbReference>
<dbReference type="GO" id="GO:0004715">
    <property type="term" value="F:non-membrane spanning protein tyrosine kinase activity"/>
    <property type="evidence" value="ECO:0007669"/>
    <property type="project" value="UniProtKB-EC"/>
</dbReference>
<evidence type="ECO:0000256" key="2">
    <source>
        <dbReference type="ARBA" id="ARBA00011903"/>
    </source>
</evidence>
<protein>
    <recommendedName>
        <fullName evidence="2">non-specific protein-tyrosine kinase</fullName>
        <ecNumber evidence="2">2.7.10.2</ecNumber>
    </recommendedName>
</protein>
<dbReference type="EMBL" id="CP054614">
    <property type="protein sequence ID" value="QKS58835.1"/>
    <property type="molecule type" value="Genomic_DNA"/>
</dbReference>
<keyword evidence="7" id="KW-0829">Tyrosine-protein kinase</keyword>
<keyword evidence="4" id="KW-0547">Nucleotide-binding</keyword>
<dbReference type="InterPro" id="IPR027417">
    <property type="entry name" value="P-loop_NTPase"/>
</dbReference>
<dbReference type="GO" id="GO:0042802">
    <property type="term" value="F:identical protein binding"/>
    <property type="evidence" value="ECO:0007669"/>
    <property type="project" value="UniProtKB-ARBA"/>
</dbReference>
<proteinExistence type="inferred from homology"/>
<organism evidence="10 12">
    <name type="scientific">Paenibacillus barcinonensis</name>
    <dbReference type="NCBI Taxonomy" id="198119"/>
    <lineage>
        <taxon>Bacteria</taxon>
        <taxon>Bacillati</taxon>
        <taxon>Bacillota</taxon>
        <taxon>Bacilli</taxon>
        <taxon>Bacillales</taxon>
        <taxon>Paenibacillaceae</taxon>
        <taxon>Paenibacillus</taxon>
    </lineage>
</organism>
<dbReference type="CDD" id="cd05387">
    <property type="entry name" value="BY-kinase"/>
    <property type="match status" value="1"/>
</dbReference>
<dbReference type="InterPro" id="IPR025669">
    <property type="entry name" value="AAA_dom"/>
</dbReference>
<dbReference type="AlphaFoldDB" id="A0A2V4VPS3"/>
<gene>
    <name evidence="10" type="ORF">DFQ00_10846</name>
    <name evidence="11" type="ORF">HUB98_23170</name>
</gene>
<dbReference type="NCBIfam" id="TIGR01007">
    <property type="entry name" value="eps_fam"/>
    <property type="match status" value="1"/>
</dbReference>
<dbReference type="RefSeq" id="WP_110897131.1">
    <property type="nucleotide sequence ID" value="NZ_CP054614.1"/>
</dbReference>
<dbReference type="InterPro" id="IPR005702">
    <property type="entry name" value="Wzc-like_C"/>
</dbReference>
<accession>A0A2V4VPS3</accession>
<evidence type="ECO:0000259" key="9">
    <source>
        <dbReference type="Pfam" id="PF13614"/>
    </source>
</evidence>
<evidence type="ECO:0000256" key="4">
    <source>
        <dbReference type="ARBA" id="ARBA00022741"/>
    </source>
</evidence>
<dbReference type="Pfam" id="PF13614">
    <property type="entry name" value="AAA_31"/>
    <property type="match status" value="1"/>
</dbReference>
<sequence length="227" mass="24623">MSRLTNERVSLVTMANPRSNSSEAYRKLRTNIQFSSIDNQIQTVMIASASSGEGKTTTIGNLAVTYAQEGKKVLLVDTDLRKPAVHLMFNVPNHIGLTSVLSSQYKVTEVLRETGVEGLHVLSSGPIPPNPSEMIGSRKMTALLEDLKQDYDVILFDTPPVLTVTDALIISSLCDGVILVVSAGKVKKDLVKKAKAHLEHVNARILGAVLNNVQTPKSRNVSYGEKS</sequence>
<reference evidence="10 12" key="1">
    <citation type="submission" date="2018-06" db="EMBL/GenBank/DDBJ databases">
        <title>Genomic Encyclopedia of Type Strains, Phase III (KMG-III): the genomes of soil and plant-associated and newly described type strains.</title>
        <authorList>
            <person name="Whitman W."/>
        </authorList>
    </citation>
    <scope>NUCLEOTIDE SEQUENCE [LARGE SCALE GENOMIC DNA]</scope>
    <source>
        <strain evidence="10 12">CECT 7022</strain>
    </source>
</reference>
<comment type="catalytic activity">
    <reaction evidence="8">
        <text>L-tyrosyl-[protein] + ATP = O-phospho-L-tyrosyl-[protein] + ADP + H(+)</text>
        <dbReference type="Rhea" id="RHEA:10596"/>
        <dbReference type="Rhea" id="RHEA-COMP:10136"/>
        <dbReference type="Rhea" id="RHEA-COMP:20101"/>
        <dbReference type="ChEBI" id="CHEBI:15378"/>
        <dbReference type="ChEBI" id="CHEBI:30616"/>
        <dbReference type="ChEBI" id="CHEBI:46858"/>
        <dbReference type="ChEBI" id="CHEBI:61978"/>
        <dbReference type="ChEBI" id="CHEBI:456216"/>
        <dbReference type="EC" id="2.7.10.2"/>
    </reaction>
</comment>
<keyword evidence="5 11" id="KW-0418">Kinase</keyword>